<dbReference type="Proteomes" id="UP001607302">
    <property type="component" value="Unassembled WGS sequence"/>
</dbReference>
<evidence type="ECO:0000313" key="1">
    <source>
        <dbReference type="EMBL" id="KAL2713541.1"/>
    </source>
</evidence>
<name>A0ABD1ZZF9_VESSQ</name>
<protein>
    <submittedName>
        <fullName evidence="1">Enzymatic polyprotein endonuclease reverse</fullName>
    </submittedName>
</protein>
<reference evidence="1 2" key="1">
    <citation type="journal article" date="2024" name="Ann. Entomol. Soc. Am.">
        <title>Genomic analyses of the southern and eastern yellowjacket wasps (Hymenoptera: Vespidae) reveal evolutionary signatures of social life.</title>
        <authorList>
            <person name="Catto M.A."/>
            <person name="Caine P.B."/>
            <person name="Orr S.E."/>
            <person name="Hunt B.G."/>
            <person name="Goodisman M.A.D."/>
        </authorList>
    </citation>
    <scope>NUCLEOTIDE SEQUENCE [LARGE SCALE GENOMIC DNA]</scope>
    <source>
        <strain evidence="1">233</strain>
        <tissue evidence="1">Head and thorax</tissue>
    </source>
</reference>
<evidence type="ECO:0000313" key="2">
    <source>
        <dbReference type="Proteomes" id="UP001607302"/>
    </source>
</evidence>
<keyword evidence="2" id="KW-1185">Reference proteome</keyword>
<dbReference type="AlphaFoldDB" id="A0ABD1ZZF9"/>
<comment type="caution">
    <text evidence="1">The sequence shown here is derived from an EMBL/GenBank/DDBJ whole genome shotgun (WGS) entry which is preliminary data.</text>
</comment>
<keyword evidence="1" id="KW-0378">Hydrolase</keyword>
<sequence length="211" mass="25084">MQFDTHKPRSDPYSNVEDLDIISINIIYNILRETFSPYRTLEQYKAELTNIFMRKDERILDYIDKVKHLHRAIMNEERYRTNELRENKKFEITLTSFCDGLPFEYNIRIVSNACNDLANVFAKVRLWYKRIEHDKLRRHKDERRRDAPTYSKQIRNEIRERGNVHTGTTLLEILILYHKTTLIIPSILPKHVDTANVMGKRSMNAGNSSGI</sequence>
<dbReference type="EMBL" id="JAUDFV010000157">
    <property type="protein sequence ID" value="KAL2713541.1"/>
    <property type="molecule type" value="Genomic_DNA"/>
</dbReference>
<proteinExistence type="predicted"/>
<accession>A0ABD1ZZF9</accession>
<keyword evidence="1" id="KW-0540">Nuclease</keyword>
<gene>
    <name evidence="1" type="ORF">V1478_016098</name>
</gene>
<dbReference type="GO" id="GO:0004519">
    <property type="term" value="F:endonuclease activity"/>
    <property type="evidence" value="ECO:0007669"/>
    <property type="project" value="UniProtKB-KW"/>
</dbReference>
<organism evidence="1 2">
    <name type="scientific">Vespula squamosa</name>
    <name type="common">Southern yellow jacket</name>
    <name type="synonym">Wasp</name>
    <dbReference type="NCBI Taxonomy" id="30214"/>
    <lineage>
        <taxon>Eukaryota</taxon>
        <taxon>Metazoa</taxon>
        <taxon>Ecdysozoa</taxon>
        <taxon>Arthropoda</taxon>
        <taxon>Hexapoda</taxon>
        <taxon>Insecta</taxon>
        <taxon>Pterygota</taxon>
        <taxon>Neoptera</taxon>
        <taxon>Endopterygota</taxon>
        <taxon>Hymenoptera</taxon>
        <taxon>Apocrita</taxon>
        <taxon>Aculeata</taxon>
        <taxon>Vespoidea</taxon>
        <taxon>Vespidae</taxon>
        <taxon>Vespinae</taxon>
        <taxon>Vespula</taxon>
    </lineage>
</organism>
<keyword evidence="1" id="KW-0255">Endonuclease</keyword>